<proteinExistence type="predicted"/>
<comment type="caution">
    <text evidence="1">The sequence shown here is derived from an EMBL/GenBank/DDBJ whole genome shotgun (WGS) entry which is preliminary data.</text>
</comment>
<reference evidence="1 2" key="2">
    <citation type="journal article" date="2022" name="Mol. Ecol. Resour.">
        <title>The genomes of chicory, endive, great burdock and yacon provide insights into Asteraceae paleo-polyploidization history and plant inulin production.</title>
        <authorList>
            <person name="Fan W."/>
            <person name="Wang S."/>
            <person name="Wang H."/>
            <person name="Wang A."/>
            <person name="Jiang F."/>
            <person name="Liu H."/>
            <person name="Zhao H."/>
            <person name="Xu D."/>
            <person name="Zhang Y."/>
        </authorList>
    </citation>
    <scope>NUCLEOTIDE SEQUENCE [LARGE SCALE GENOMIC DNA]</scope>
    <source>
        <strain evidence="2">cv. Niubang</strain>
    </source>
</reference>
<protein>
    <submittedName>
        <fullName evidence="1">Uncharacterized protein</fullName>
    </submittedName>
</protein>
<sequence length="241" mass="27828">MRQGSRGKRTLACALTRALHYRRKLTYVLDGDNVSHGLNCDLTFKAEDRAENIRRIGKVAKLFADAGIICIASVISPYGRDCDACRSLLPDGDFIEAGREKAKKHRKRHHQSYLEETILKRKRMRKRKIDLTDTVLNEKGPRSNSWTNSHLLLRLNMRADTRDTRKIIDTMMIRKKPRWRSLTKLDVSTKIQHPNIISLLGYRVHDETKLLVYKLMHNGSSGTPLHDLELDKTPRRHPDGT</sequence>
<keyword evidence="2" id="KW-1185">Reference proteome</keyword>
<reference evidence="2" key="1">
    <citation type="journal article" date="2022" name="Mol. Ecol. Resour.">
        <title>The genomes of chicory, endive, great burdock and yacon provide insights into Asteraceae palaeo-polyploidization history and plant inulin production.</title>
        <authorList>
            <person name="Fan W."/>
            <person name="Wang S."/>
            <person name="Wang H."/>
            <person name="Wang A."/>
            <person name="Jiang F."/>
            <person name="Liu H."/>
            <person name="Zhao H."/>
            <person name="Xu D."/>
            <person name="Zhang Y."/>
        </authorList>
    </citation>
    <scope>NUCLEOTIDE SEQUENCE [LARGE SCALE GENOMIC DNA]</scope>
    <source>
        <strain evidence="2">cv. Niubang</strain>
    </source>
</reference>
<evidence type="ECO:0000313" key="1">
    <source>
        <dbReference type="EMBL" id="KAI3681865.1"/>
    </source>
</evidence>
<name>A0ACB8YAJ4_ARCLA</name>
<dbReference type="EMBL" id="CM042059">
    <property type="protein sequence ID" value="KAI3681865.1"/>
    <property type="molecule type" value="Genomic_DNA"/>
</dbReference>
<accession>A0ACB8YAJ4</accession>
<gene>
    <name evidence="1" type="ORF">L6452_36670</name>
</gene>
<evidence type="ECO:0000313" key="2">
    <source>
        <dbReference type="Proteomes" id="UP001055879"/>
    </source>
</evidence>
<organism evidence="1 2">
    <name type="scientific">Arctium lappa</name>
    <name type="common">Greater burdock</name>
    <name type="synonym">Lappa major</name>
    <dbReference type="NCBI Taxonomy" id="4217"/>
    <lineage>
        <taxon>Eukaryota</taxon>
        <taxon>Viridiplantae</taxon>
        <taxon>Streptophyta</taxon>
        <taxon>Embryophyta</taxon>
        <taxon>Tracheophyta</taxon>
        <taxon>Spermatophyta</taxon>
        <taxon>Magnoliopsida</taxon>
        <taxon>eudicotyledons</taxon>
        <taxon>Gunneridae</taxon>
        <taxon>Pentapetalae</taxon>
        <taxon>asterids</taxon>
        <taxon>campanulids</taxon>
        <taxon>Asterales</taxon>
        <taxon>Asteraceae</taxon>
        <taxon>Carduoideae</taxon>
        <taxon>Cardueae</taxon>
        <taxon>Arctiinae</taxon>
        <taxon>Arctium</taxon>
    </lineage>
</organism>
<dbReference type="Proteomes" id="UP001055879">
    <property type="component" value="Linkage Group LG13"/>
</dbReference>